<keyword evidence="3" id="KW-1185">Reference proteome</keyword>
<dbReference type="AlphaFoldDB" id="A0A7G2CRM5"/>
<accession>A0A7G2CRM5</accession>
<protein>
    <submittedName>
        <fullName evidence="2">Uncharacterized protein</fullName>
    </submittedName>
</protein>
<dbReference type="EMBL" id="LR877166">
    <property type="protein sequence ID" value="CAD2221634.1"/>
    <property type="molecule type" value="Genomic_DNA"/>
</dbReference>
<evidence type="ECO:0000313" key="3">
    <source>
        <dbReference type="Proteomes" id="UP000515908"/>
    </source>
</evidence>
<sequence length="134" mass="15297">MRKSFLVESQPHPDRRSVDQRKASSAKRQPSKEHARALHFHHSPDSRRTSLSSPAKQTSHHAREEKERRRSTQEGSSERKPSKTTNENPPIEKRSDAAPTSAVSAKKEEYVAKPNNADNINQHLKDISSWLQDQ</sequence>
<gene>
    <name evidence="2" type="ORF">ADEAN_000916600</name>
</gene>
<name>A0A7G2CRM5_9TRYP</name>
<feature type="region of interest" description="Disordered" evidence="1">
    <location>
        <begin position="1"/>
        <end position="120"/>
    </location>
</feature>
<dbReference type="Proteomes" id="UP000515908">
    <property type="component" value="Chromosome 22"/>
</dbReference>
<evidence type="ECO:0000256" key="1">
    <source>
        <dbReference type="SAM" id="MobiDB-lite"/>
    </source>
</evidence>
<evidence type="ECO:0000313" key="2">
    <source>
        <dbReference type="EMBL" id="CAD2221634.1"/>
    </source>
</evidence>
<reference evidence="2 3" key="1">
    <citation type="submission" date="2020-08" db="EMBL/GenBank/DDBJ databases">
        <authorList>
            <person name="Newling K."/>
            <person name="Davey J."/>
            <person name="Forrester S."/>
        </authorList>
    </citation>
    <scope>NUCLEOTIDE SEQUENCE [LARGE SCALE GENOMIC DNA]</scope>
    <source>
        <strain evidence="3">Crithidia deanei Carvalho (ATCC PRA-265)</strain>
    </source>
</reference>
<feature type="compositionally biased region" description="Basic and acidic residues" evidence="1">
    <location>
        <begin position="11"/>
        <end position="22"/>
    </location>
</feature>
<feature type="compositionally biased region" description="Basic and acidic residues" evidence="1">
    <location>
        <begin position="30"/>
        <end position="48"/>
    </location>
</feature>
<organism evidence="2 3">
    <name type="scientific">Angomonas deanei</name>
    <dbReference type="NCBI Taxonomy" id="59799"/>
    <lineage>
        <taxon>Eukaryota</taxon>
        <taxon>Discoba</taxon>
        <taxon>Euglenozoa</taxon>
        <taxon>Kinetoplastea</taxon>
        <taxon>Metakinetoplastina</taxon>
        <taxon>Trypanosomatida</taxon>
        <taxon>Trypanosomatidae</taxon>
        <taxon>Strigomonadinae</taxon>
        <taxon>Angomonas</taxon>
    </lineage>
</organism>
<feature type="compositionally biased region" description="Basic and acidic residues" evidence="1">
    <location>
        <begin position="61"/>
        <end position="81"/>
    </location>
</feature>
<proteinExistence type="predicted"/>
<dbReference type="VEuPathDB" id="TriTrypDB:ADEAN_000916600"/>